<keyword evidence="1" id="KW-1133">Transmembrane helix</keyword>
<sequence length="144" mass="15174">MTIVANHEQLSSPVKMRIFAVHNAVVAAVVAWVVEVHVLGIHLGIRFGTGAATTLGLAQIIGVSLAVSLLGWALLSIAERRLPRATILWTVVAVGVVVASLALPLTATTSTTAMIGLIIMHILIGAGFIPFMYRSSLSRSVRTL</sequence>
<keyword evidence="1" id="KW-0812">Transmembrane</keyword>
<dbReference type="AlphaFoldDB" id="A0A0D8FXC9"/>
<gene>
    <name evidence="2" type="ORF">FEAC_05450</name>
</gene>
<dbReference type="Proteomes" id="UP000032336">
    <property type="component" value="Unassembled WGS sequence"/>
</dbReference>
<reference evidence="2 3" key="1">
    <citation type="submission" date="2015-01" db="EMBL/GenBank/DDBJ databases">
        <title>Draft genome of the acidophilic iron oxidizer Ferrimicrobium acidiphilum strain T23.</title>
        <authorList>
            <person name="Poehlein A."/>
            <person name="Eisen S."/>
            <person name="Schloemann M."/>
            <person name="Johnson B.D."/>
            <person name="Daniel R."/>
            <person name="Muehling M."/>
        </authorList>
    </citation>
    <scope>NUCLEOTIDE SEQUENCE [LARGE SCALE GENOMIC DNA]</scope>
    <source>
        <strain evidence="2 3">T23</strain>
    </source>
</reference>
<evidence type="ECO:0000256" key="1">
    <source>
        <dbReference type="SAM" id="Phobius"/>
    </source>
</evidence>
<dbReference type="STRING" id="1121877.FEAC_05450"/>
<feature type="transmembrane region" description="Helical" evidence="1">
    <location>
        <begin position="21"/>
        <end position="45"/>
    </location>
</feature>
<proteinExistence type="predicted"/>
<organism evidence="2 3">
    <name type="scientific">Ferrimicrobium acidiphilum DSM 19497</name>
    <dbReference type="NCBI Taxonomy" id="1121877"/>
    <lineage>
        <taxon>Bacteria</taxon>
        <taxon>Bacillati</taxon>
        <taxon>Actinomycetota</taxon>
        <taxon>Acidimicrobiia</taxon>
        <taxon>Acidimicrobiales</taxon>
        <taxon>Acidimicrobiaceae</taxon>
        <taxon>Ferrimicrobium</taxon>
    </lineage>
</organism>
<name>A0A0D8FXC9_9ACTN</name>
<dbReference type="GeneID" id="78371858"/>
<comment type="caution">
    <text evidence="2">The sequence shown here is derived from an EMBL/GenBank/DDBJ whole genome shotgun (WGS) entry which is preliminary data.</text>
</comment>
<evidence type="ECO:0000313" key="2">
    <source>
        <dbReference type="EMBL" id="KJE77796.1"/>
    </source>
</evidence>
<feature type="transmembrane region" description="Helical" evidence="1">
    <location>
        <begin position="57"/>
        <end position="75"/>
    </location>
</feature>
<keyword evidence="1" id="KW-0472">Membrane</keyword>
<dbReference type="EMBL" id="JXUW01000003">
    <property type="protein sequence ID" value="KJE77796.1"/>
    <property type="molecule type" value="Genomic_DNA"/>
</dbReference>
<evidence type="ECO:0000313" key="3">
    <source>
        <dbReference type="Proteomes" id="UP000032336"/>
    </source>
</evidence>
<keyword evidence="3" id="KW-1185">Reference proteome</keyword>
<dbReference type="Pfam" id="PF19545">
    <property type="entry name" value="DUF6069"/>
    <property type="match status" value="1"/>
</dbReference>
<feature type="transmembrane region" description="Helical" evidence="1">
    <location>
        <begin position="87"/>
        <end position="107"/>
    </location>
</feature>
<accession>A0A0D8FXC9</accession>
<dbReference type="RefSeq" id="WP_052565334.1">
    <property type="nucleotide sequence ID" value="NZ_JQKF01000013.1"/>
</dbReference>
<feature type="transmembrane region" description="Helical" evidence="1">
    <location>
        <begin position="113"/>
        <end position="133"/>
    </location>
</feature>
<protein>
    <submittedName>
        <fullName evidence="2">Uncharacterized protein</fullName>
    </submittedName>
</protein>
<dbReference type="InterPro" id="IPR045713">
    <property type="entry name" value="DUF6069"/>
</dbReference>